<keyword evidence="1" id="KW-0812">Transmembrane</keyword>
<evidence type="ECO:0008006" key="4">
    <source>
        <dbReference type="Google" id="ProtNLM"/>
    </source>
</evidence>
<evidence type="ECO:0000313" key="3">
    <source>
        <dbReference type="Proteomes" id="UP000317747"/>
    </source>
</evidence>
<keyword evidence="1" id="KW-1133">Transmembrane helix</keyword>
<evidence type="ECO:0000313" key="2">
    <source>
        <dbReference type="EMBL" id="TPV43222.1"/>
    </source>
</evidence>
<accession>A0A506QBB2</accession>
<keyword evidence="1" id="KW-0472">Membrane</keyword>
<protein>
    <recommendedName>
        <fullName evidence="4">Topoisomerase II</fullName>
    </recommendedName>
</protein>
<keyword evidence="3" id="KW-1185">Reference proteome</keyword>
<gene>
    <name evidence="2" type="ORF">FJW01_06770</name>
</gene>
<evidence type="ECO:0000256" key="1">
    <source>
        <dbReference type="SAM" id="Phobius"/>
    </source>
</evidence>
<proteinExistence type="predicted"/>
<feature type="transmembrane region" description="Helical" evidence="1">
    <location>
        <begin position="30"/>
        <end position="51"/>
    </location>
</feature>
<organism evidence="2 3">
    <name type="scientific">Pantoea deleyi</name>
    <dbReference type="NCBI Taxonomy" id="470932"/>
    <lineage>
        <taxon>Bacteria</taxon>
        <taxon>Pseudomonadati</taxon>
        <taxon>Pseudomonadota</taxon>
        <taxon>Gammaproteobacteria</taxon>
        <taxon>Enterobacterales</taxon>
        <taxon>Erwiniaceae</taxon>
        <taxon>Pantoea</taxon>
    </lineage>
</organism>
<comment type="caution">
    <text evidence="2">The sequence shown here is derived from an EMBL/GenBank/DDBJ whole genome shotgun (WGS) entry which is preliminary data.</text>
</comment>
<dbReference type="RefSeq" id="WP_128085437.1">
    <property type="nucleotide sequence ID" value="NZ_CP071405.1"/>
</dbReference>
<feature type="transmembrane region" description="Helical" evidence="1">
    <location>
        <begin position="6"/>
        <end position="23"/>
    </location>
</feature>
<dbReference type="AlphaFoldDB" id="A0A506QBB2"/>
<reference evidence="2 3" key="1">
    <citation type="submission" date="2019-06" db="EMBL/GenBank/DDBJ databases">
        <title>Taxogenomics and systematics of the genus Pantoea.</title>
        <authorList>
            <person name="Tambong J.T."/>
        </authorList>
    </citation>
    <scope>NUCLEOTIDE SEQUENCE [LARGE SCALE GENOMIC DNA]</scope>
    <source>
        <strain evidence="2 3">LMG 24200</strain>
    </source>
</reference>
<name>A0A506QBB2_9GAMM</name>
<sequence length="268" mass="30138">MNLLPVITLAAFALLALIVIVLIKTTRLRLWQGLLIFLLPLIVANLLWFSWVAPQQRQAAQREQAVSQLTKMPGFRVLQTQEPALWLLLTQELTRRIRAGEPAEKATGELRGWLIEVINQRLMRGTDAAVVHYISVSVEEMQALNQIDPGLCFRYLYPQVSGGINLQNTLSPALNRKEAEAMEQLLLNSPPPEQPLDKTQAQDDLQQIVGQLYRKWGDRLQQLNMPADTAVDRSSLCAMSIDLYSAILALPDKRAANLLRRMIALTGQ</sequence>
<dbReference type="Proteomes" id="UP000317747">
    <property type="component" value="Unassembled WGS sequence"/>
</dbReference>
<dbReference type="OrthoDB" id="6477852at2"/>
<dbReference type="EMBL" id="VHJA01000049">
    <property type="protein sequence ID" value="TPV43222.1"/>
    <property type="molecule type" value="Genomic_DNA"/>
</dbReference>